<sequence length="257" mass="26591">MSRHPARTPLLVVGAVFAVLGIGWTALNLVIVMARHSASSTSSVAGTVTAVRVAPSSWCGGSVHVVGEDRTDAALSWKDSWSLARPRHNVTLEGTTLVVRMSCPASIGWTPAVTLTLRVPRATSLDLRADDRLSVQGTRGRLKARTDSGSLTVTDVVGDLDLGTDSGAVRASGGSAATVQAHADSGDVRLDLPAVPDAVTVTTDSGTVRVAVPGTVGYRVGIETDSGSRTVRVRQDSASAHRVTAHTDSGDVTVLPR</sequence>
<keyword evidence="2" id="KW-0812">Transmembrane</keyword>
<dbReference type="Proteomes" id="UP000281955">
    <property type="component" value="Unassembled WGS sequence"/>
</dbReference>
<evidence type="ECO:0000256" key="2">
    <source>
        <dbReference type="SAM" id="Phobius"/>
    </source>
</evidence>
<feature type="domain" description="DUF4097" evidence="3">
    <location>
        <begin position="141"/>
        <end position="254"/>
    </location>
</feature>
<keyword evidence="2" id="KW-0472">Membrane</keyword>
<comment type="caution">
    <text evidence="4">The sequence shown here is derived from an EMBL/GenBank/DDBJ whole genome shotgun (WGS) entry which is preliminary data.</text>
</comment>
<dbReference type="RefSeq" id="WP_121194050.1">
    <property type="nucleotide sequence ID" value="NZ_RBWV01000013.1"/>
</dbReference>
<dbReference type="InterPro" id="IPR025164">
    <property type="entry name" value="Toastrack_DUF4097"/>
</dbReference>
<dbReference type="Pfam" id="PF13349">
    <property type="entry name" value="DUF4097"/>
    <property type="match status" value="1"/>
</dbReference>
<evidence type="ECO:0000313" key="4">
    <source>
        <dbReference type="EMBL" id="RKS72512.1"/>
    </source>
</evidence>
<dbReference type="OrthoDB" id="5243271at2"/>
<feature type="region of interest" description="Disordered" evidence="1">
    <location>
        <begin position="235"/>
        <end position="257"/>
    </location>
</feature>
<keyword evidence="5" id="KW-1185">Reference proteome</keyword>
<proteinExistence type="predicted"/>
<accession>A0A420XMK9</accession>
<name>A0A420XMK9_9ACTN</name>
<evidence type="ECO:0000313" key="5">
    <source>
        <dbReference type="Proteomes" id="UP000281955"/>
    </source>
</evidence>
<evidence type="ECO:0000256" key="1">
    <source>
        <dbReference type="SAM" id="MobiDB-lite"/>
    </source>
</evidence>
<dbReference type="InParanoid" id="A0A420XMK9"/>
<dbReference type="EMBL" id="RBWV01000013">
    <property type="protein sequence ID" value="RKS72512.1"/>
    <property type="molecule type" value="Genomic_DNA"/>
</dbReference>
<reference evidence="4 5" key="1">
    <citation type="submission" date="2018-10" db="EMBL/GenBank/DDBJ databases">
        <title>Genomic Encyclopedia of Archaeal and Bacterial Type Strains, Phase II (KMG-II): from individual species to whole genera.</title>
        <authorList>
            <person name="Goeker M."/>
        </authorList>
    </citation>
    <scope>NUCLEOTIDE SEQUENCE [LARGE SCALE GENOMIC DNA]</scope>
    <source>
        <strain evidence="4 5">RP-AC37</strain>
    </source>
</reference>
<dbReference type="Gene3D" id="2.160.20.120">
    <property type="match status" value="1"/>
</dbReference>
<protein>
    <submittedName>
        <fullName evidence="4">Putative adhesin</fullName>
    </submittedName>
</protein>
<organism evidence="4 5">
    <name type="scientific">Motilibacter peucedani</name>
    <dbReference type="NCBI Taxonomy" id="598650"/>
    <lineage>
        <taxon>Bacteria</taxon>
        <taxon>Bacillati</taxon>
        <taxon>Actinomycetota</taxon>
        <taxon>Actinomycetes</taxon>
        <taxon>Motilibacterales</taxon>
        <taxon>Motilibacteraceae</taxon>
        <taxon>Motilibacter</taxon>
    </lineage>
</organism>
<feature type="transmembrane region" description="Helical" evidence="2">
    <location>
        <begin position="12"/>
        <end position="34"/>
    </location>
</feature>
<dbReference type="AlphaFoldDB" id="A0A420XMK9"/>
<keyword evidence="2" id="KW-1133">Transmembrane helix</keyword>
<gene>
    <name evidence="4" type="ORF">CLV35_2757</name>
</gene>
<evidence type="ECO:0000259" key="3">
    <source>
        <dbReference type="Pfam" id="PF13349"/>
    </source>
</evidence>